<sequence>MYYIKDAKVRRMTELDGVRCAEIGVLPGAVGDPALLAYVAEQTPGCYDLIRLIRNDADTELDWYDNSMHQAYIDVTMQAFEGSFFLTADEERDLFLRDLISFGNIEEDLRSRFAK</sequence>
<dbReference type="Proteomes" id="UP000187172">
    <property type="component" value="Unassembled WGS sequence"/>
</dbReference>
<comment type="caution">
    <text evidence="1">The sequence shown here is derived from an EMBL/GenBank/DDBJ whole genome shotgun (WGS) entry which is preliminary data.</text>
</comment>
<reference evidence="1 2" key="1">
    <citation type="submission" date="2016-11" db="EMBL/GenBank/DDBJ databases">
        <title>Paenibacillus species isolates.</title>
        <authorList>
            <person name="Beno S.M."/>
        </authorList>
    </citation>
    <scope>NUCLEOTIDE SEQUENCE [LARGE SCALE GENOMIC DNA]</scope>
    <source>
        <strain evidence="1 2">FSL R5-0378</strain>
    </source>
</reference>
<proteinExistence type="predicted"/>
<name>A0A1R1EF43_9BACL</name>
<dbReference type="AlphaFoldDB" id="A0A1R1EF43"/>
<dbReference type="RefSeq" id="WP_076174236.1">
    <property type="nucleotide sequence ID" value="NZ_MRTP01000011.1"/>
</dbReference>
<accession>A0A1R1EF43</accession>
<dbReference type="STRING" id="297318.BK138_27580"/>
<organism evidence="1 2">
    <name type="scientific">Paenibacillus rhizosphaerae</name>
    <dbReference type="NCBI Taxonomy" id="297318"/>
    <lineage>
        <taxon>Bacteria</taxon>
        <taxon>Bacillati</taxon>
        <taxon>Bacillota</taxon>
        <taxon>Bacilli</taxon>
        <taxon>Bacillales</taxon>
        <taxon>Paenibacillaceae</taxon>
        <taxon>Paenibacillus</taxon>
    </lineage>
</organism>
<evidence type="ECO:0000313" key="1">
    <source>
        <dbReference type="EMBL" id="OMF50372.1"/>
    </source>
</evidence>
<gene>
    <name evidence="1" type="ORF">BK138_27580</name>
</gene>
<evidence type="ECO:0000313" key="2">
    <source>
        <dbReference type="Proteomes" id="UP000187172"/>
    </source>
</evidence>
<keyword evidence="2" id="KW-1185">Reference proteome</keyword>
<dbReference type="EMBL" id="MRTP01000011">
    <property type="protein sequence ID" value="OMF50372.1"/>
    <property type="molecule type" value="Genomic_DNA"/>
</dbReference>
<protein>
    <submittedName>
        <fullName evidence="1">Uncharacterized protein</fullName>
    </submittedName>
</protein>